<evidence type="ECO:0000313" key="5">
    <source>
        <dbReference type="Proteomes" id="UP001597460"/>
    </source>
</evidence>
<reference evidence="5" key="1">
    <citation type="journal article" date="2019" name="Int. J. Syst. Evol. Microbiol.">
        <title>The Global Catalogue of Microorganisms (GCM) 10K type strain sequencing project: providing services to taxonomists for standard genome sequencing and annotation.</title>
        <authorList>
            <consortium name="The Broad Institute Genomics Platform"/>
            <consortium name="The Broad Institute Genome Sequencing Center for Infectious Disease"/>
            <person name="Wu L."/>
            <person name="Ma J."/>
        </authorList>
    </citation>
    <scope>NUCLEOTIDE SEQUENCE [LARGE SCALE GENOMIC DNA]</scope>
    <source>
        <strain evidence="5">KCTC 52042</strain>
    </source>
</reference>
<dbReference type="Pfam" id="PF19501">
    <property type="entry name" value="PcRGLX_1st"/>
    <property type="match status" value="1"/>
</dbReference>
<dbReference type="InterPro" id="IPR048330">
    <property type="entry name" value="PcRGLX/YetA_2nd"/>
</dbReference>
<feature type="domain" description="PcRGLX/YetA-like C-terminal alpha/alpha toroid" evidence="3">
    <location>
        <begin position="483"/>
        <end position="590"/>
    </location>
</feature>
<keyword evidence="5" id="KW-1185">Reference proteome</keyword>
<dbReference type="PANTHER" id="PTHR40081">
    <property type="entry name" value="CONCANAVALIN A-LIKE LECTIN/GLUCANASE"/>
    <property type="match status" value="1"/>
</dbReference>
<dbReference type="Proteomes" id="UP001597460">
    <property type="component" value="Unassembled WGS sequence"/>
</dbReference>
<gene>
    <name evidence="4" type="ORF">ACFSVN_10430</name>
</gene>
<feature type="domain" description="PcRGLX/YetA-like N-terminal RIFT barrel" evidence="1">
    <location>
        <begin position="32"/>
        <end position="79"/>
    </location>
</feature>
<evidence type="ECO:0000313" key="4">
    <source>
        <dbReference type="EMBL" id="MFD2532862.1"/>
    </source>
</evidence>
<dbReference type="InterPro" id="IPR048331">
    <property type="entry name" value="PcRGLX/YetA_3rd"/>
</dbReference>
<dbReference type="InterPro" id="IPR048329">
    <property type="entry name" value="PcRGLX_1st"/>
</dbReference>
<dbReference type="InterPro" id="IPR045793">
    <property type="entry name" value="PcRGLX/YetA-like"/>
</dbReference>
<name>A0ABW5JN81_9BACT</name>
<protein>
    <submittedName>
        <fullName evidence="4">Uncharacterized protein</fullName>
    </submittedName>
</protein>
<evidence type="ECO:0000259" key="2">
    <source>
        <dbReference type="Pfam" id="PF21345"/>
    </source>
</evidence>
<sequence>MISLIMITGCNVANDSTKIPIEVKNNIPGSPQVFGIPVPKGELFSPDHVRMLDSRGNEIPSQITKVSTWEPADNSIKWMWVFFFTDEETDYTVEYGPEVRNSMDYDQILTVKNNQRVTGEVTVNTGPLRFEVNKGEGGGFFNAPAGSGFLDKVELDIDGDGFTETDVIAEGKEGRSSFLDIIDGMGLDRSKAVVTRTVKELGSGPLHAIIRVEGKYQYSREDNNSAPFITRIHTYAGKSYIKVQHTFVYTGIPDNHSVPSGEYEAIATQNGIVIDEGELSEDEGFIEPNDQIAATGLSLKYNMSDNKTVTTSYYDGKWWDTGNSQFVQSSLSNEASVLQTGPNPSQIPPLANSSPEQRLQNVFNATIKIDDQTNISAERAAGWVDLSDDKWGVMVGFKSFFEEYPKEIKVEEAEEDITAYIWTPSVEPQSFARKDLDNDSGMIANFAQGLAKTTEMVFYFHKKSTSADVEKTAKMFLDGSVTHADPDWYAKSEAFGKLAAQKEKFASYERGLDYKFQWMKFNQEWEPWYGMLNYGDNLTYYYGNEWGQWTNNEPGNDYMWWLQFIRTGNPMYYRTAQAASMHTMDVDNIHWPKDPVYIGDTNESIHYFQNLEEPEGSPYVGMGRRHADQHYSSLLSAHVWVPGWVTSYYLDANHRGLEVAMQTGDYYVKRVFGGHGLRGRRLYLSVWNLAEIYDATKMDVYGDELKDRVDIMLELQHHPDQGGEMVINRYGYSQVYVTNGLRKYVQLTGDEEVKNAMIDHARRLRDVPPYNHDMESYLSSISSLVLGYEYSGEPSFLEEAADRAQYLKTDELVQEFDSYENQKILAEALEEASNFPKDPGARRPPIWQITNGLRIFGWTSIYNVPYLEYWMEKENYPAER</sequence>
<organism evidence="4 5">
    <name type="scientific">Gracilimonas halophila</name>
    <dbReference type="NCBI Taxonomy" id="1834464"/>
    <lineage>
        <taxon>Bacteria</taxon>
        <taxon>Pseudomonadati</taxon>
        <taxon>Balneolota</taxon>
        <taxon>Balneolia</taxon>
        <taxon>Balneolales</taxon>
        <taxon>Balneolaceae</taxon>
        <taxon>Gracilimonas</taxon>
    </lineage>
</organism>
<proteinExistence type="predicted"/>
<evidence type="ECO:0000259" key="3">
    <source>
        <dbReference type="Pfam" id="PF21346"/>
    </source>
</evidence>
<feature type="domain" description="PcRGLX/YetA-like central beta-sandwich" evidence="2">
    <location>
        <begin position="203"/>
        <end position="255"/>
    </location>
</feature>
<dbReference type="EMBL" id="JBHULI010000024">
    <property type="protein sequence ID" value="MFD2532862.1"/>
    <property type="molecule type" value="Genomic_DNA"/>
</dbReference>
<comment type="caution">
    <text evidence="4">The sequence shown here is derived from an EMBL/GenBank/DDBJ whole genome shotgun (WGS) entry which is preliminary data.</text>
</comment>
<accession>A0ABW5JN81</accession>
<dbReference type="Pfam" id="PF21345">
    <property type="entry name" value="PcRGLX_2nd"/>
    <property type="match status" value="1"/>
</dbReference>
<dbReference type="Pfam" id="PF21346">
    <property type="entry name" value="PcRGLX_3rd"/>
    <property type="match status" value="1"/>
</dbReference>
<dbReference type="PANTHER" id="PTHR40081:SF1">
    <property type="entry name" value="TAT PATHWAY SIGNAL SEQUENCE DOMAIN PROTEIN"/>
    <property type="match status" value="1"/>
</dbReference>
<evidence type="ECO:0000259" key="1">
    <source>
        <dbReference type="Pfam" id="PF19501"/>
    </source>
</evidence>